<reference evidence="2" key="1">
    <citation type="submission" date="2016-10" db="EMBL/GenBank/DDBJ databases">
        <authorList>
            <person name="de Groot N.N."/>
        </authorList>
    </citation>
    <scope>NUCLEOTIDE SEQUENCE</scope>
</reference>
<dbReference type="EMBL" id="FPHE01000152">
    <property type="protein sequence ID" value="SFV66488.1"/>
    <property type="molecule type" value="Genomic_DNA"/>
</dbReference>
<dbReference type="PROSITE" id="PS50076">
    <property type="entry name" value="DNAJ_2"/>
    <property type="match status" value="1"/>
</dbReference>
<proteinExistence type="predicted"/>
<feature type="domain" description="J" evidence="1">
    <location>
        <begin position="5"/>
        <end position="66"/>
    </location>
</feature>
<sequence length="96" mass="11381">MIKKSPYEILGLEGDFEFKDIKKAYRKAIRDYSPDRHPEQFALISDAYDFLSNEKYFIKGIEDNLFVFGISIELEVSEKEDNSRYLKNIFEVPFNI</sequence>
<dbReference type="PRINTS" id="PR00625">
    <property type="entry name" value="JDOMAIN"/>
</dbReference>
<dbReference type="InterPro" id="IPR001623">
    <property type="entry name" value="DnaJ_domain"/>
</dbReference>
<name>A0A1W1CKU2_9ZZZZ</name>
<dbReference type="SMART" id="SM00271">
    <property type="entry name" value="DnaJ"/>
    <property type="match status" value="1"/>
</dbReference>
<accession>A0A1W1CKU2</accession>
<dbReference type="CDD" id="cd06257">
    <property type="entry name" value="DnaJ"/>
    <property type="match status" value="1"/>
</dbReference>
<dbReference type="Gene3D" id="1.10.287.110">
    <property type="entry name" value="DnaJ domain"/>
    <property type="match status" value="1"/>
</dbReference>
<dbReference type="AlphaFoldDB" id="A0A1W1CKU2"/>
<dbReference type="SUPFAM" id="SSF46565">
    <property type="entry name" value="Chaperone J-domain"/>
    <property type="match status" value="1"/>
</dbReference>
<evidence type="ECO:0000259" key="1">
    <source>
        <dbReference type="PROSITE" id="PS50076"/>
    </source>
</evidence>
<gene>
    <name evidence="2" type="ORF">MNB_SV-12-1365</name>
</gene>
<evidence type="ECO:0000313" key="2">
    <source>
        <dbReference type="EMBL" id="SFV66488.1"/>
    </source>
</evidence>
<protein>
    <recommendedName>
        <fullName evidence="1">J domain-containing protein</fullName>
    </recommendedName>
</protein>
<organism evidence="2">
    <name type="scientific">hydrothermal vent metagenome</name>
    <dbReference type="NCBI Taxonomy" id="652676"/>
    <lineage>
        <taxon>unclassified sequences</taxon>
        <taxon>metagenomes</taxon>
        <taxon>ecological metagenomes</taxon>
    </lineage>
</organism>
<dbReference type="Pfam" id="PF00226">
    <property type="entry name" value="DnaJ"/>
    <property type="match status" value="1"/>
</dbReference>
<dbReference type="InterPro" id="IPR036869">
    <property type="entry name" value="J_dom_sf"/>
</dbReference>